<dbReference type="GO" id="GO:0006310">
    <property type="term" value="P:DNA recombination"/>
    <property type="evidence" value="ECO:0007669"/>
    <property type="project" value="UniProtKB-KW"/>
</dbReference>
<dbReference type="InterPro" id="IPR043502">
    <property type="entry name" value="DNA/RNA_pol_sf"/>
</dbReference>
<evidence type="ECO:0000313" key="12">
    <source>
        <dbReference type="EMBL" id="SPD20709.1"/>
    </source>
</evidence>
<feature type="domain" description="RNase H type-1" evidence="11">
    <location>
        <begin position="1335"/>
        <end position="1464"/>
    </location>
</feature>
<dbReference type="Gene3D" id="3.30.70.270">
    <property type="match status" value="1"/>
</dbReference>
<evidence type="ECO:0000256" key="9">
    <source>
        <dbReference type="SAM" id="Coils"/>
    </source>
</evidence>
<protein>
    <recommendedName>
        <fullName evidence="1">RNA-directed DNA polymerase</fullName>
        <ecNumber evidence="1">2.7.7.49</ecNumber>
    </recommendedName>
</protein>
<evidence type="ECO:0000256" key="5">
    <source>
        <dbReference type="ARBA" id="ARBA00022759"/>
    </source>
</evidence>
<dbReference type="InterPro" id="IPR002156">
    <property type="entry name" value="RNaseH_domain"/>
</dbReference>
<dbReference type="EC" id="2.7.7.49" evidence="1"/>
<dbReference type="Pfam" id="PF17917">
    <property type="entry name" value="RT_RNaseH"/>
    <property type="match status" value="1"/>
</dbReference>
<sequence>MVPFAVGAGTGCVYLMWRKVPMGDINVWGSHEQECGDDTCSWMAYERPMDDACEKEKANRQGGASRTYSRPKKKGLEAQREAYVPLEVAHVCSEEAYASPKRRVLVLPGRKPNSWEMVDSCGNSIIAPKKSNKHIFSSTWTRSPSTGRLKKGEDTQALVTMSESIIEGYLREFSEILAKIEEAQKKNSQIKDEERRNEEEKAKAIIERSKKFEAFTESFKKKMEHMQRALQKTQGVDDYLATMGRINKEETSQLPPKFAIPETDRWKAKTLKMMNRPKEKDQVNIVMKGLLPVYYNRMFTSPIMDFEQLCNSGMRIEDAIENGQLDKREGRISVTPKKIFGSSSKTPNIQANINAHEIQDLIENDVIPKPRLSNQPNLHQNPLLNYQRTLPPNQINFIEVLQEDWVLAIDDEAWDDLEKEARNTSWYVEDITEVEEMRHLTKGGRHFMPAYLEEDYPRRDPPPTREANKVKDPKKTKEDIAQLKKIQANILIWGLIMASQKHRDAILEALVGKEVPMDTTPEQILSIIGVTTDDSAIIFTTKDLPPEGGDHNRALYVTIDCIGSKVPKVLVDNGSSINVCPMHTTIKIRLTKRKLSPLSLTVRAYDESSRGVIGTFEAECQLGPVSSSVLFHVLEITTSYNLLLGRAWIHPLGIVPSIVHQKLKLPWKRGVLTILGMGLGKFNQGTKKLSKVYNQDAKCKYGLGYKEEMGEMPKNKHTLNGNFVKLGEDFPYCGFPEPRGGKLGFEIFFKTQLTLKDKASVEDKALVEEKADEDWMKQMDPEAMKMFVQERDVFHIEEKLKEDLTAMIIPLDGITSIWSFENNFLDVVFNNFESIGPVSNYLVNEMNLNFDFMNVSSGNEALNIERILNDELLINEEDEVNIKPIENETIKINLGTLKNPKEVKIGSTLSLEEQEELTKLLKEFPEVFAWSYEDMPKIDPDIVQHRILTLLEVKPIKQKLRRMKPEWMLKIKEEVIKELKAGFIKAISQIDWVGNVVPVPKKDEKVRMCVNFRDLNRACPKDNFPLPHIDVLVDNTAGSALTSFMDGFSGYNQILMALKDMTKTTSMTIWGIYRYTIMPFGLKNACATYQRMATTLLHDVMHKELEVYVDDMIVKSATRGEHITNLRKFFERIKKYNLRLNPNKCTFGVTAGKLLGHMVNSRGIEVDPTKIKAILEMPPPKIEKEIRGFLGRLQYITVKKYLSNPLVLAPPKLGRPLNLYLSVIEDALGSMLALEDEDKQEHAIYYLMQKLRHILLAHQVLVVTRMDPLKYPFEKPALTRKLSRWLILLAEFDLTYVAKNTIKGTVIAEHCVGHPVGEDDLNDDFLDEDVLNVEEKTTWKMYFDGASNQHGNGVGVLLIAPDGVHILLSTKLKFVATNNVAEYEACIVGLEALLAIDVKEVEIYGDSALVLAQAQRIWKMKEEHLKPYQAYLERVCQKFTKIEYTYVLRSQNQFADALATLVSLVEIFENTFV</sequence>
<proteinExistence type="predicted"/>
<dbReference type="PANTHER" id="PTHR48475">
    <property type="entry name" value="RIBONUCLEASE H"/>
    <property type="match status" value="1"/>
</dbReference>
<dbReference type="Gene3D" id="3.10.10.10">
    <property type="entry name" value="HIV Type 1 Reverse Transcriptase, subunit A, domain 1"/>
    <property type="match status" value="1"/>
</dbReference>
<dbReference type="EMBL" id="OIVN01005068">
    <property type="protein sequence ID" value="SPD20709.1"/>
    <property type="molecule type" value="Genomic_DNA"/>
</dbReference>
<dbReference type="Gene3D" id="2.40.70.10">
    <property type="entry name" value="Acid Proteases"/>
    <property type="match status" value="1"/>
</dbReference>
<dbReference type="SUPFAM" id="SSF53098">
    <property type="entry name" value="Ribonuclease H-like"/>
    <property type="match status" value="1"/>
</dbReference>
<evidence type="ECO:0000256" key="8">
    <source>
        <dbReference type="ARBA" id="ARBA00023172"/>
    </source>
</evidence>
<dbReference type="CDD" id="cd01647">
    <property type="entry name" value="RT_LTR"/>
    <property type="match status" value="1"/>
</dbReference>
<keyword evidence="9" id="KW-0175">Coiled coil</keyword>
<feature type="compositionally biased region" description="Basic and acidic residues" evidence="10">
    <location>
        <begin position="455"/>
        <end position="476"/>
    </location>
</feature>
<organism evidence="12">
    <name type="scientific">Fagus sylvatica</name>
    <name type="common">Beechnut</name>
    <dbReference type="NCBI Taxonomy" id="28930"/>
    <lineage>
        <taxon>Eukaryota</taxon>
        <taxon>Viridiplantae</taxon>
        <taxon>Streptophyta</taxon>
        <taxon>Embryophyta</taxon>
        <taxon>Tracheophyta</taxon>
        <taxon>Spermatophyta</taxon>
        <taxon>Magnoliopsida</taxon>
        <taxon>eudicotyledons</taxon>
        <taxon>Gunneridae</taxon>
        <taxon>Pentapetalae</taxon>
        <taxon>rosids</taxon>
        <taxon>fabids</taxon>
        <taxon>Fagales</taxon>
        <taxon>Fagaceae</taxon>
        <taxon>Fagus</taxon>
    </lineage>
</organism>
<dbReference type="InterPro" id="IPR000477">
    <property type="entry name" value="RT_dom"/>
</dbReference>
<keyword evidence="4" id="KW-0540">Nuclease</keyword>
<dbReference type="Pfam" id="PF00078">
    <property type="entry name" value="RVT_1"/>
    <property type="match status" value="1"/>
</dbReference>
<accession>A0A2N9I9I6</accession>
<evidence type="ECO:0000256" key="10">
    <source>
        <dbReference type="SAM" id="MobiDB-lite"/>
    </source>
</evidence>
<evidence type="ECO:0000256" key="1">
    <source>
        <dbReference type="ARBA" id="ARBA00012493"/>
    </source>
</evidence>
<evidence type="ECO:0000256" key="7">
    <source>
        <dbReference type="ARBA" id="ARBA00022918"/>
    </source>
</evidence>
<evidence type="ECO:0000259" key="11">
    <source>
        <dbReference type="PROSITE" id="PS50879"/>
    </source>
</evidence>
<dbReference type="GO" id="GO:0003964">
    <property type="term" value="F:RNA-directed DNA polymerase activity"/>
    <property type="evidence" value="ECO:0007669"/>
    <property type="project" value="UniProtKB-KW"/>
</dbReference>
<dbReference type="SUPFAM" id="SSF56672">
    <property type="entry name" value="DNA/RNA polymerases"/>
    <property type="match status" value="1"/>
</dbReference>
<evidence type="ECO:0000256" key="3">
    <source>
        <dbReference type="ARBA" id="ARBA00022695"/>
    </source>
</evidence>
<keyword evidence="7" id="KW-0695">RNA-directed DNA polymerase</keyword>
<dbReference type="GO" id="GO:0003676">
    <property type="term" value="F:nucleic acid binding"/>
    <property type="evidence" value="ECO:0007669"/>
    <property type="project" value="InterPro"/>
</dbReference>
<keyword evidence="6" id="KW-0378">Hydrolase</keyword>
<name>A0A2N9I9I6_FAGSY</name>
<dbReference type="InterPro" id="IPR043128">
    <property type="entry name" value="Rev_trsase/Diguanyl_cyclase"/>
</dbReference>
<gene>
    <name evidence="12" type="ORF">FSB_LOCUS48591</name>
</gene>
<dbReference type="InterPro" id="IPR012337">
    <property type="entry name" value="RNaseH-like_sf"/>
</dbReference>
<dbReference type="InterPro" id="IPR041373">
    <property type="entry name" value="RT_RNaseH"/>
</dbReference>
<evidence type="ECO:0000256" key="2">
    <source>
        <dbReference type="ARBA" id="ARBA00022679"/>
    </source>
</evidence>
<keyword evidence="2" id="KW-0808">Transferase</keyword>
<keyword evidence="8" id="KW-0233">DNA recombination</keyword>
<reference evidence="12" key="1">
    <citation type="submission" date="2018-02" db="EMBL/GenBank/DDBJ databases">
        <authorList>
            <person name="Cohen D.B."/>
            <person name="Kent A.D."/>
        </authorList>
    </citation>
    <scope>NUCLEOTIDE SEQUENCE</scope>
</reference>
<dbReference type="PANTHER" id="PTHR48475:SF1">
    <property type="entry name" value="RNASE H TYPE-1 DOMAIN-CONTAINING PROTEIN"/>
    <property type="match status" value="1"/>
</dbReference>
<dbReference type="CDD" id="cd09279">
    <property type="entry name" value="RNase_HI_like"/>
    <property type="match status" value="1"/>
</dbReference>
<dbReference type="InterPro" id="IPR036397">
    <property type="entry name" value="RNaseH_sf"/>
</dbReference>
<feature type="region of interest" description="Disordered" evidence="10">
    <location>
        <begin position="454"/>
        <end position="476"/>
    </location>
</feature>
<keyword evidence="5" id="KW-0255">Endonuclease</keyword>
<keyword evidence="3" id="KW-0548">Nucleotidyltransferase</keyword>
<dbReference type="Pfam" id="PF13456">
    <property type="entry name" value="RVT_3"/>
    <property type="match status" value="1"/>
</dbReference>
<dbReference type="InterPro" id="IPR021109">
    <property type="entry name" value="Peptidase_aspartic_dom_sf"/>
</dbReference>
<dbReference type="GO" id="GO:0004523">
    <property type="term" value="F:RNA-DNA hybrid ribonuclease activity"/>
    <property type="evidence" value="ECO:0007669"/>
    <property type="project" value="InterPro"/>
</dbReference>
<dbReference type="PROSITE" id="PS50879">
    <property type="entry name" value="RNASE_H_1"/>
    <property type="match status" value="1"/>
</dbReference>
<evidence type="ECO:0000256" key="4">
    <source>
        <dbReference type="ARBA" id="ARBA00022722"/>
    </source>
</evidence>
<dbReference type="CDD" id="cd00303">
    <property type="entry name" value="retropepsin_like"/>
    <property type="match status" value="1"/>
</dbReference>
<evidence type="ECO:0000256" key="6">
    <source>
        <dbReference type="ARBA" id="ARBA00022801"/>
    </source>
</evidence>
<feature type="coiled-coil region" evidence="9">
    <location>
        <begin position="166"/>
        <end position="203"/>
    </location>
</feature>
<dbReference type="Gene3D" id="3.30.420.10">
    <property type="entry name" value="Ribonuclease H-like superfamily/Ribonuclease H"/>
    <property type="match status" value="1"/>
</dbReference>